<dbReference type="SUPFAM" id="SSF52540">
    <property type="entry name" value="P-loop containing nucleoside triphosphate hydrolases"/>
    <property type="match status" value="1"/>
</dbReference>
<dbReference type="InterPro" id="IPR027417">
    <property type="entry name" value="P-loop_NTPase"/>
</dbReference>
<comment type="catalytic activity">
    <reaction evidence="7">
        <text>ATP + H2O = ADP + phosphate + H(+)</text>
        <dbReference type="Rhea" id="RHEA:13065"/>
        <dbReference type="ChEBI" id="CHEBI:15377"/>
        <dbReference type="ChEBI" id="CHEBI:15378"/>
        <dbReference type="ChEBI" id="CHEBI:30616"/>
        <dbReference type="ChEBI" id="CHEBI:43474"/>
        <dbReference type="ChEBI" id="CHEBI:456216"/>
        <dbReference type="EC" id="5.6.2.3"/>
    </reaction>
</comment>
<dbReference type="PROSITE" id="PS51193">
    <property type="entry name" value="HELICASE_ATP_BIND_2"/>
    <property type="match status" value="1"/>
</dbReference>
<dbReference type="SMART" id="SM00487">
    <property type="entry name" value="DEXDc"/>
    <property type="match status" value="1"/>
</dbReference>
<dbReference type="EC" id="5.6.2.3" evidence="6"/>
<feature type="region of interest" description="Disordered" evidence="8">
    <location>
        <begin position="1"/>
        <end position="25"/>
    </location>
</feature>
<evidence type="ECO:0000256" key="7">
    <source>
        <dbReference type="ARBA" id="ARBA00048954"/>
    </source>
</evidence>
<evidence type="ECO:0000313" key="10">
    <source>
        <dbReference type="EMBL" id="BAU47997.1"/>
    </source>
</evidence>
<evidence type="ECO:0000256" key="2">
    <source>
        <dbReference type="ARBA" id="ARBA00022741"/>
    </source>
</evidence>
<keyword evidence="3" id="KW-0378">Hydrolase</keyword>
<dbReference type="PANTHER" id="PTHR11472:SF34">
    <property type="entry name" value="REGULATOR OF TELOMERE ELONGATION HELICASE 1"/>
    <property type="match status" value="1"/>
</dbReference>
<dbReference type="InterPro" id="IPR011545">
    <property type="entry name" value="DEAD/DEAH_box_helicase_dom"/>
</dbReference>
<feature type="compositionally biased region" description="Basic and acidic residues" evidence="8">
    <location>
        <begin position="1"/>
        <end position="11"/>
    </location>
</feature>
<evidence type="ECO:0000259" key="9">
    <source>
        <dbReference type="PROSITE" id="PS51193"/>
    </source>
</evidence>
<comment type="similarity">
    <text evidence="5">Belongs to the helicase family. DinG subfamily.</text>
</comment>
<dbReference type="InterPro" id="IPR014013">
    <property type="entry name" value="Helic_SF1/SF2_ATP-bd_DinG/Rad3"/>
</dbReference>
<protein>
    <recommendedName>
        <fullName evidence="6">DNA 5'-3' helicase</fullName>
        <ecNumber evidence="6">5.6.2.3</ecNumber>
    </recommendedName>
</protein>
<evidence type="ECO:0000256" key="1">
    <source>
        <dbReference type="ARBA" id="ARBA00001966"/>
    </source>
</evidence>
<dbReference type="Pfam" id="PF00270">
    <property type="entry name" value="DEAD"/>
    <property type="match status" value="1"/>
</dbReference>
<organism evidence="10 11">
    <name type="scientific">Sulfurifustis variabilis</name>
    <dbReference type="NCBI Taxonomy" id="1675686"/>
    <lineage>
        <taxon>Bacteria</taxon>
        <taxon>Pseudomonadati</taxon>
        <taxon>Pseudomonadota</taxon>
        <taxon>Gammaproteobacteria</taxon>
        <taxon>Acidiferrobacterales</taxon>
        <taxon>Acidiferrobacteraceae</taxon>
        <taxon>Sulfurifustis</taxon>
    </lineage>
</organism>
<evidence type="ECO:0000256" key="8">
    <source>
        <dbReference type="SAM" id="MobiDB-lite"/>
    </source>
</evidence>
<dbReference type="GO" id="GO:0006281">
    <property type="term" value="P:DNA repair"/>
    <property type="evidence" value="ECO:0007669"/>
    <property type="project" value="TreeGrafter"/>
</dbReference>
<dbReference type="InterPro" id="IPR006555">
    <property type="entry name" value="ATP-dep_Helicase_C"/>
</dbReference>
<dbReference type="Pfam" id="PF13307">
    <property type="entry name" value="Helicase_C_2"/>
    <property type="match status" value="1"/>
</dbReference>
<dbReference type="Proteomes" id="UP000218899">
    <property type="component" value="Chromosome"/>
</dbReference>
<dbReference type="EMBL" id="AP014936">
    <property type="protein sequence ID" value="BAU47997.1"/>
    <property type="molecule type" value="Genomic_DNA"/>
</dbReference>
<dbReference type="Gene3D" id="3.40.50.300">
    <property type="entry name" value="P-loop containing nucleotide triphosphate hydrolases"/>
    <property type="match status" value="2"/>
</dbReference>
<dbReference type="OrthoDB" id="9805194at2"/>
<accession>A0A1B4VDH8</accession>
<evidence type="ECO:0000313" key="11">
    <source>
        <dbReference type="Proteomes" id="UP000218899"/>
    </source>
</evidence>
<dbReference type="GO" id="GO:0043139">
    <property type="term" value="F:5'-3' DNA helicase activity"/>
    <property type="evidence" value="ECO:0007669"/>
    <property type="project" value="UniProtKB-EC"/>
</dbReference>
<dbReference type="GO" id="GO:0016818">
    <property type="term" value="F:hydrolase activity, acting on acid anhydrides, in phosphorus-containing anhydrides"/>
    <property type="evidence" value="ECO:0007669"/>
    <property type="project" value="InterPro"/>
</dbReference>
<gene>
    <name evidence="10" type="ORF">SVA_1432</name>
</gene>
<dbReference type="SMART" id="SM00491">
    <property type="entry name" value="HELICc2"/>
    <property type="match status" value="1"/>
</dbReference>
<keyword evidence="11" id="KW-1185">Reference proteome</keyword>
<dbReference type="KEGG" id="sva:SVA_1432"/>
<dbReference type="GO" id="GO:0003676">
    <property type="term" value="F:nucleic acid binding"/>
    <property type="evidence" value="ECO:0007669"/>
    <property type="project" value="InterPro"/>
</dbReference>
<evidence type="ECO:0000256" key="5">
    <source>
        <dbReference type="ARBA" id="ARBA00038058"/>
    </source>
</evidence>
<dbReference type="PANTHER" id="PTHR11472">
    <property type="entry name" value="DNA REPAIR DEAD HELICASE RAD3/XP-D SUBFAMILY MEMBER"/>
    <property type="match status" value="1"/>
</dbReference>
<dbReference type="InterPro" id="IPR045028">
    <property type="entry name" value="DinG/Rad3-like"/>
</dbReference>
<comment type="cofactor">
    <cofactor evidence="1">
        <name>[4Fe-4S] cluster</name>
        <dbReference type="ChEBI" id="CHEBI:49883"/>
    </cofactor>
</comment>
<keyword evidence="2" id="KW-0547">Nucleotide-binding</keyword>
<sequence length="651" mass="71328">MSEFERWRSREAVGPGGPLARRIPGFAPRPAQQKMAHAVEKALESRKTLVAESGTGTGKTYAYLVPALLSGLRVIVSTGTRTLQDQLFRRDLPRVRDALELPARVALLKGRGNYLCLHRLGVTAEEGRFATRAQSAEFQRIRAWAFGTRSGDIAEAGEVPEESELWPRVTSTADNCLGGQCAHYDECFVNRARREAAGAELLVVNHHLFFADLALREEGFAQLLPSADAVIFDEAHQLPEIASDFFGVTLSSHQLRNLGRDTISEDLREASGLATLRPAAEALEKAVQDFRLAFGIEARRDHWDRVAGTGAFKDALRALHEHLEELTVQLETVAGRGPGLANCARRSQALRERLERFEAGPLDEIAWFETGPRSFMLRLTPLSIAREFGSRIAGLGAKAWVYTSATLAVGEDFSHFTGQLGLEDAHTARWESPFDYASQALLYVPPGLPDPASRDYTLRVVEAALPVLRASEGRAFLLFTSHRALRIAAEQLAGRLDYPLFVQGTAARAQLLERFVAAGNGVLLGTASFWEGVDVKGPTLSCVVIDKLPFGSPEDPVLKARSEAMTAAGRNPFREFQLPEAVIALKQGAGRLIRDAADRGVLVICDPRLLSRSYGRLFLDSLPPMPLTRAQADVERFFREAGAVDTDTATL</sequence>
<feature type="domain" description="Helicase ATP-binding" evidence="9">
    <location>
        <begin position="18"/>
        <end position="280"/>
    </location>
</feature>
<proteinExistence type="inferred from homology"/>
<keyword evidence="4" id="KW-0067">ATP-binding</keyword>
<evidence type="ECO:0000256" key="6">
    <source>
        <dbReference type="ARBA" id="ARBA00044969"/>
    </source>
</evidence>
<dbReference type="GO" id="GO:0005524">
    <property type="term" value="F:ATP binding"/>
    <property type="evidence" value="ECO:0007669"/>
    <property type="project" value="UniProtKB-KW"/>
</dbReference>
<dbReference type="InterPro" id="IPR014001">
    <property type="entry name" value="Helicase_ATP-bd"/>
</dbReference>
<evidence type="ECO:0000256" key="3">
    <source>
        <dbReference type="ARBA" id="ARBA00022801"/>
    </source>
</evidence>
<evidence type="ECO:0000256" key="4">
    <source>
        <dbReference type="ARBA" id="ARBA00022840"/>
    </source>
</evidence>
<dbReference type="AlphaFoldDB" id="A0A1B4VDH8"/>
<keyword evidence="10" id="KW-0347">Helicase</keyword>
<name>A0A1B4VDH8_9GAMM</name>
<reference evidence="10 11" key="1">
    <citation type="submission" date="2015-08" db="EMBL/GenBank/DDBJ databases">
        <title>Complete genome sequence of Sulfurifustis variabilis.</title>
        <authorList>
            <person name="Miura A."/>
            <person name="Kojima H."/>
            <person name="Fukui M."/>
        </authorList>
    </citation>
    <scope>NUCLEOTIDE SEQUENCE [LARGE SCALE GENOMIC DNA]</scope>
    <source>
        <strain evidence="11">skN76</strain>
    </source>
</reference>